<dbReference type="Gene3D" id="3.40.1260.10">
    <property type="entry name" value="DsrEFH-like"/>
    <property type="match status" value="1"/>
</dbReference>
<dbReference type="PANTHER" id="PTHR37691:SF1">
    <property type="entry name" value="BLR3518 PROTEIN"/>
    <property type="match status" value="1"/>
</dbReference>
<dbReference type="PANTHER" id="PTHR37691">
    <property type="entry name" value="BLR3518 PROTEIN"/>
    <property type="match status" value="1"/>
</dbReference>
<dbReference type="Proteomes" id="UP000325292">
    <property type="component" value="Chromosome"/>
</dbReference>
<dbReference type="InterPro" id="IPR003787">
    <property type="entry name" value="Sulphur_relay_DsrE/F-like"/>
</dbReference>
<dbReference type="EMBL" id="CP019454">
    <property type="protein sequence ID" value="AUW93231.1"/>
    <property type="molecule type" value="Genomic_DNA"/>
</dbReference>
<keyword evidence="2" id="KW-1185">Reference proteome</keyword>
<evidence type="ECO:0000313" key="1">
    <source>
        <dbReference type="EMBL" id="AUW93231.1"/>
    </source>
</evidence>
<accession>A0ABN5GZS0</accession>
<evidence type="ECO:0000313" key="2">
    <source>
        <dbReference type="Proteomes" id="UP000325292"/>
    </source>
</evidence>
<protein>
    <recommendedName>
        <fullName evidence="3">Sulfur reduction protein DsrE</fullName>
    </recommendedName>
</protein>
<organism evidence="1 2">
    <name type="scientific">Sulfobacillus thermotolerans</name>
    <dbReference type="NCBI Taxonomy" id="338644"/>
    <lineage>
        <taxon>Bacteria</taxon>
        <taxon>Bacillati</taxon>
        <taxon>Bacillota</taxon>
        <taxon>Clostridia</taxon>
        <taxon>Eubacteriales</taxon>
        <taxon>Clostridiales Family XVII. Incertae Sedis</taxon>
        <taxon>Sulfobacillus</taxon>
    </lineage>
</organism>
<evidence type="ECO:0008006" key="3">
    <source>
        <dbReference type="Google" id="ProtNLM"/>
    </source>
</evidence>
<proteinExistence type="predicted"/>
<name>A0ABN5GZS0_9FIRM</name>
<reference evidence="1 2" key="1">
    <citation type="journal article" date="2019" name="Sci. Rep.">
        <title>Sulfobacillus thermotolerans: new insights into resistance and metabolic capacities of acidophilic chemolithotrophs.</title>
        <authorList>
            <person name="Panyushkina A.E."/>
            <person name="Babenko V.V."/>
            <person name="Nikitina A.S."/>
            <person name="Selezneva O.V."/>
            <person name="Tsaplina I.A."/>
            <person name="Letarova M.A."/>
            <person name="Kostryukova E.S."/>
            <person name="Letarov A.V."/>
        </authorList>
    </citation>
    <scope>NUCLEOTIDE SEQUENCE [LARGE SCALE GENOMIC DNA]</scope>
    <source>
        <strain evidence="1 2">Kr1</strain>
    </source>
</reference>
<dbReference type="Pfam" id="PF02635">
    <property type="entry name" value="DsrE"/>
    <property type="match status" value="1"/>
</dbReference>
<dbReference type="SUPFAM" id="SSF75169">
    <property type="entry name" value="DsrEFH-like"/>
    <property type="match status" value="1"/>
</dbReference>
<dbReference type="InterPro" id="IPR027396">
    <property type="entry name" value="DsrEFH-like"/>
</dbReference>
<gene>
    <name evidence="1" type="ORF">BXT84_04065</name>
</gene>
<sequence length="115" mass="12426">MANSLGVIFHVNEADPNKQRSALRNIENLLAEMPSTPVELVIQGAAIDLVVAETSPWPQQLEALQQQGVTVAVCGNTMKANHLKETDLLPGMTIVPSAVGELVRKQREGLSYVKP</sequence>